<keyword evidence="2" id="KW-1185">Reference proteome</keyword>
<protein>
    <submittedName>
        <fullName evidence="1">Uncharacterized protein</fullName>
    </submittedName>
</protein>
<reference evidence="1" key="1">
    <citation type="submission" date="2023-05" db="EMBL/GenBank/DDBJ databases">
        <authorList>
            <person name="van Neer V."/>
            <person name="Kempff A."/>
            <person name="Ongenae V."/>
            <person name="Claessen D."/>
            <person name="Briegel A."/>
            <person name="Rozen D."/>
        </authorList>
    </citation>
    <scope>NUCLEOTIDE SEQUENCE</scope>
</reference>
<sequence>MSNLSDVIENTYQATTEEWRAEAVEIITDLALTRPTFSADDVWASGLERPKNSRALGGAFQRARNLGLIEPTNTFVKSIYDDHYGTRRVWRSTRFVTDTSLVSEVKGQILELVGGSDPELESLLDGLVKAAENRVAA</sequence>
<proteinExistence type="predicted"/>
<dbReference type="Proteomes" id="UP001227561">
    <property type="component" value="Segment"/>
</dbReference>
<dbReference type="EMBL" id="OQ970438">
    <property type="protein sequence ID" value="WLW38538.1"/>
    <property type="molecule type" value="Genomic_DNA"/>
</dbReference>
<evidence type="ECO:0000313" key="2">
    <source>
        <dbReference type="Proteomes" id="UP001227561"/>
    </source>
</evidence>
<name>A0AA50IBH8_9CAUD</name>
<organism evidence="1 2">
    <name type="scientific">Streptomyces phage Vanseggelen</name>
    <dbReference type="NCBI Taxonomy" id="3065246"/>
    <lineage>
        <taxon>Viruses</taxon>
        <taxon>Duplodnaviria</taxon>
        <taxon>Heunggongvirae</taxon>
        <taxon>Uroviricota</taxon>
        <taxon>Caudoviricetes</taxon>
        <taxon>Arquatrovirinae</taxon>
        <taxon>Camvirus</taxon>
        <taxon>Camvirus vanseggelen</taxon>
    </lineage>
</organism>
<accession>A0AA50IBH8</accession>
<evidence type="ECO:0000313" key="1">
    <source>
        <dbReference type="EMBL" id="WLW38538.1"/>
    </source>
</evidence>